<dbReference type="Proteomes" id="UP000009232">
    <property type="component" value="Chromosome"/>
</dbReference>
<dbReference type="PROSITE" id="PS00610">
    <property type="entry name" value="NA_NEUROTRAN_SYMP_1"/>
    <property type="match status" value="1"/>
</dbReference>
<feature type="transmembrane region" description="Helical" evidence="7">
    <location>
        <begin position="150"/>
        <end position="171"/>
    </location>
</feature>
<dbReference type="InterPro" id="IPR000175">
    <property type="entry name" value="Na/ntran_symport"/>
</dbReference>
<dbReference type="EMBL" id="CP002776">
    <property type="protein sequence ID" value="AEG31886.1"/>
    <property type="molecule type" value="Genomic_DNA"/>
</dbReference>
<dbReference type="eggNOG" id="COG0733">
    <property type="taxonomic scope" value="Bacteria"/>
</dbReference>
<sequence length="481" mass="52274">MARTKVSIPAWSSQWVFIMAAVGSAVGLGNIWKFPYIAGDNGGGAFVIVYLACIFLIGLPILIAEISLGRAGKANPVQAMRNNALNNNASKAWTGLGINGVIAGLLILSFYTVIAGLALAYFFKSLQGGFLAMDANEAQTLFNSEVASPWVLGFWHTLFMLFTLLIVARGVRAGLEKAINFMMPGLLMILLVLLGYATMTGSFGQSVSFMFRADFSQLTWNAVLVAMGHAFFTLSIGLGTMMAYGAYVGRKMSIVQASVWIVVMDTLIAIMAGLIIFSIVFANALEPGAGPGLLFQTLPIAFGQMAGGWVFGSLFFLLVVMAALSSAISLLEPAVSWLEQRGRYSRAQATALLGAFTWFIGLGTVLSFNYWESVYIFGERNVFATLDFLTSSLMLPLGGLLIAVFAAWTWQKSKRAEVLYFSNQLFQQFFDTSLRYFTPFAVLVVFAFNLALGWLWTSVILIVGIVAYLGYAWRCHQAQAG</sequence>
<dbReference type="HOGENOM" id="CLU_006855_3_4_6"/>
<organism evidence="8 9">
    <name type="scientific">Thiomicrospira cyclica (strain DSM 14477 / JCM 11371 / ALM1)</name>
    <name type="common">Thioalkalimicrobium cyclicum</name>
    <dbReference type="NCBI Taxonomy" id="717773"/>
    <lineage>
        <taxon>Bacteria</taxon>
        <taxon>Pseudomonadati</taxon>
        <taxon>Pseudomonadota</taxon>
        <taxon>Gammaproteobacteria</taxon>
        <taxon>Thiotrichales</taxon>
        <taxon>Piscirickettsiaceae</taxon>
        <taxon>Thiomicrospira</taxon>
    </lineage>
</organism>
<dbReference type="InterPro" id="IPR047218">
    <property type="entry name" value="YocR/YhdH-like"/>
</dbReference>
<dbReference type="GO" id="GO:0015293">
    <property type="term" value="F:symporter activity"/>
    <property type="evidence" value="ECO:0007669"/>
    <property type="project" value="UniProtKB-KW"/>
</dbReference>
<feature type="transmembrane region" description="Helical" evidence="7">
    <location>
        <begin position="101"/>
        <end position="123"/>
    </location>
</feature>
<dbReference type="PANTHER" id="PTHR42948">
    <property type="entry name" value="TRANSPORTER"/>
    <property type="match status" value="1"/>
</dbReference>
<feature type="transmembrane region" description="Helical" evidence="7">
    <location>
        <begin position="429"/>
        <end position="448"/>
    </location>
</feature>
<reference evidence="8 9" key="1">
    <citation type="submission" date="2011-05" db="EMBL/GenBank/DDBJ databases">
        <title>Complete sequence of Thioalkalimicrobium cyclicum ALM1.</title>
        <authorList>
            <consortium name="US DOE Joint Genome Institute"/>
            <person name="Lucas S."/>
            <person name="Han J."/>
            <person name="Lapidus A."/>
            <person name="Cheng J.-F."/>
            <person name="Goodwin L."/>
            <person name="Pitluck S."/>
            <person name="Peters L."/>
            <person name="Mikhailova N."/>
            <person name="Davenport K."/>
            <person name="Han C."/>
            <person name="Tapia R."/>
            <person name="Land M."/>
            <person name="Hauser L."/>
            <person name="Kyrpides N."/>
            <person name="Ivanova N."/>
            <person name="Pagani I."/>
            <person name="Kappler U."/>
            <person name="Woyke T."/>
        </authorList>
    </citation>
    <scope>NUCLEOTIDE SEQUENCE [LARGE SCALE GENOMIC DNA]</scope>
    <source>
        <strain evidence="9">DSM 14477 / JCM 11371 / ALM1</strain>
    </source>
</reference>
<dbReference type="InterPro" id="IPR037272">
    <property type="entry name" value="SNS_sf"/>
</dbReference>
<feature type="transmembrane region" description="Helical" evidence="7">
    <location>
        <begin position="178"/>
        <end position="198"/>
    </location>
</feature>
<evidence type="ECO:0000313" key="8">
    <source>
        <dbReference type="EMBL" id="AEG31886.1"/>
    </source>
</evidence>
<protein>
    <recommendedName>
        <fullName evidence="6">Transporter</fullName>
    </recommendedName>
</protein>
<dbReference type="NCBIfam" id="NF037979">
    <property type="entry name" value="Na_transp"/>
    <property type="match status" value="1"/>
</dbReference>
<evidence type="ECO:0000256" key="1">
    <source>
        <dbReference type="ARBA" id="ARBA00004141"/>
    </source>
</evidence>
<feature type="transmembrane region" description="Helical" evidence="7">
    <location>
        <begin position="454"/>
        <end position="473"/>
    </location>
</feature>
<dbReference type="SUPFAM" id="SSF161070">
    <property type="entry name" value="SNF-like"/>
    <property type="match status" value="1"/>
</dbReference>
<keyword evidence="5 7" id="KW-0472">Membrane</keyword>
<keyword evidence="9" id="KW-1185">Reference proteome</keyword>
<dbReference type="CDD" id="cd10336">
    <property type="entry name" value="SLC6sbd_Tyt1-Like"/>
    <property type="match status" value="1"/>
</dbReference>
<evidence type="ECO:0000256" key="7">
    <source>
        <dbReference type="SAM" id="Phobius"/>
    </source>
</evidence>
<feature type="transmembrane region" description="Helical" evidence="7">
    <location>
        <begin position="218"/>
        <end position="247"/>
    </location>
</feature>
<evidence type="ECO:0000256" key="2">
    <source>
        <dbReference type="ARBA" id="ARBA00022448"/>
    </source>
</evidence>
<proteinExistence type="inferred from homology"/>
<dbReference type="GO" id="GO:0016020">
    <property type="term" value="C:membrane"/>
    <property type="evidence" value="ECO:0007669"/>
    <property type="project" value="UniProtKB-SubCell"/>
</dbReference>
<feature type="transmembrane region" description="Helical" evidence="7">
    <location>
        <begin position="12"/>
        <end position="32"/>
    </location>
</feature>
<dbReference type="RefSeq" id="WP_013835663.1">
    <property type="nucleotide sequence ID" value="NC_015581.1"/>
</dbReference>
<dbReference type="PROSITE" id="PS50267">
    <property type="entry name" value="NA_NEUROTRAN_SYMP_3"/>
    <property type="match status" value="1"/>
</dbReference>
<dbReference type="AlphaFoldDB" id="F6D8N5"/>
<evidence type="ECO:0000256" key="3">
    <source>
        <dbReference type="ARBA" id="ARBA00022692"/>
    </source>
</evidence>
<dbReference type="OrthoDB" id="9762833at2"/>
<keyword evidence="4 7" id="KW-1133">Transmembrane helix</keyword>
<feature type="transmembrane region" description="Helical" evidence="7">
    <location>
        <begin position="383"/>
        <end position="408"/>
    </location>
</feature>
<evidence type="ECO:0000256" key="5">
    <source>
        <dbReference type="ARBA" id="ARBA00023136"/>
    </source>
</evidence>
<comment type="similarity">
    <text evidence="6">Belongs to the sodium:neurotransmitter symporter (SNF) (TC 2.A.22) family.</text>
</comment>
<feature type="transmembrane region" description="Helical" evidence="7">
    <location>
        <begin position="44"/>
        <end position="63"/>
    </location>
</feature>
<keyword evidence="3 6" id="KW-0812">Transmembrane</keyword>
<dbReference type="Pfam" id="PF00209">
    <property type="entry name" value="SNF"/>
    <property type="match status" value="2"/>
</dbReference>
<evidence type="ECO:0000313" key="9">
    <source>
        <dbReference type="Proteomes" id="UP000009232"/>
    </source>
</evidence>
<feature type="transmembrane region" description="Helical" evidence="7">
    <location>
        <begin position="351"/>
        <end position="371"/>
    </location>
</feature>
<keyword evidence="6" id="KW-0769">Symport</keyword>
<evidence type="ECO:0000256" key="6">
    <source>
        <dbReference type="RuleBase" id="RU003732"/>
    </source>
</evidence>
<dbReference type="Gene3D" id="1.20.1740.10">
    <property type="entry name" value="Amino acid/polyamine transporter I"/>
    <property type="match status" value="1"/>
</dbReference>
<dbReference type="PANTHER" id="PTHR42948:SF1">
    <property type="entry name" value="TRANSPORTER"/>
    <property type="match status" value="1"/>
</dbReference>
<feature type="transmembrane region" description="Helical" evidence="7">
    <location>
        <begin position="259"/>
        <end position="285"/>
    </location>
</feature>
<name>F6D8N5_THICA</name>
<dbReference type="PRINTS" id="PR00176">
    <property type="entry name" value="NANEUSMPORT"/>
</dbReference>
<accession>F6D8N5</accession>
<evidence type="ECO:0000256" key="4">
    <source>
        <dbReference type="ARBA" id="ARBA00022989"/>
    </source>
</evidence>
<gene>
    <name evidence="8" type="ordered locus">Thicy_1119</name>
</gene>
<feature type="transmembrane region" description="Helical" evidence="7">
    <location>
        <begin position="305"/>
        <end position="331"/>
    </location>
</feature>
<comment type="subcellular location">
    <subcellularLocation>
        <location evidence="1">Membrane</location>
        <topology evidence="1">Multi-pass membrane protein</topology>
    </subcellularLocation>
</comment>
<dbReference type="STRING" id="717773.Thicy_1119"/>
<dbReference type="KEGG" id="tcy:Thicy_1119"/>
<keyword evidence="2 6" id="KW-0813">Transport</keyword>